<proteinExistence type="predicted"/>
<sequence>MPVSDKLLVNLWGASISADGVWAIGAAVLIVVVIALCRKRA</sequence>
<keyword evidence="1" id="KW-0812">Transmembrane</keyword>
<gene>
    <name evidence="2" type="ORF">SAMN05444171_7432</name>
</gene>
<dbReference type="Proteomes" id="UP000183208">
    <property type="component" value="Unassembled WGS sequence"/>
</dbReference>
<keyword evidence="1" id="KW-0472">Membrane</keyword>
<keyword evidence="1" id="KW-1133">Transmembrane helix</keyword>
<dbReference type="EMBL" id="FNTI01000001">
    <property type="protein sequence ID" value="SEE42644.1"/>
    <property type="molecule type" value="Genomic_DNA"/>
</dbReference>
<organism evidence="2 3">
    <name type="scientific">Bradyrhizobium lablabi</name>
    <dbReference type="NCBI Taxonomy" id="722472"/>
    <lineage>
        <taxon>Bacteria</taxon>
        <taxon>Pseudomonadati</taxon>
        <taxon>Pseudomonadota</taxon>
        <taxon>Alphaproteobacteria</taxon>
        <taxon>Hyphomicrobiales</taxon>
        <taxon>Nitrobacteraceae</taxon>
        <taxon>Bradyrhizobium</taxon>
    </lineage>
</organism>
<evidence type="ECO:0000313" key="2">
    <source>
        <dbReference type="EMBL" id="SEE42644.1"/>
    </source>
</evidence>
<accession>A0A1H5IRB3</accession>
<dbReference type="AlphaFoldDB" id="A0A1H5IRB3"/>
<protein>
    <submittedName>
        <fullName evidence="2">Uncharacterized protein</fullName>
    </submittedName>
</protein>
<reference evidence="2 3" key="1">
    <citation type="submission" date="2016-10" db="EMBL/GenBank/DDBJ databases">
        <authorList>
            <person name="de Groot N.N."/>
        </authorList>
    </citation>
    <scope>NUCLEOTIDE SEQUENCE [LARGE SCALE GENOMIC DNA]</scope>
    <source>
        <strain evidence="2 3">GAS522</strain>
    </source>
</reference>
<feature type="transmembrane region" description="Helical" evidence="1">
    <location>
        <begin position="20"/>
        <end position="37"/>
    </location>
</feature>
<name>A0A1H5IRB3_9BRAD</name>
<evidence type="ECO:0000313" key="3">
    <source>
        <dbReference type="Proteomes" id="UP000183208"/>
    </source>
</evidence>
<evidence type="ECO:0000256" key="1">
    <source>
        <dbReference type="SAM" id="Phobius"/>
    </source>
</evidence>